<dbReference type="PANTHER" id="PTHR43169:SF2">
    <property type="entry name" value="NAD_GMP SYNTHASE DOMAIN-CONTAINING PROTEIN"/>
    <property type="match status" value="1"/>
</dbReference>
<evidence type="ECO:0000256" key="1">
    <source>
        <dbReference type="PIRSR" id="PIRSR006661-1"/>
    </source>
</evidence>
<dbReference type="GO" id="GO:0016783">
    <property type="term" value="F:sulfurtransferase activity"/>
    <property type="evidence" value="ECO:0007669"/>
    <property type="project" value="InterPro"/>
</dbReference>
<dbReference type="InterPro" id="IPR014729">
    <property type="entry name" value="Rossmann-like_a/b/a_fold"/>
</dbReference>
<protein>
    <recommendedName>
        <fullName evidence="4">NAD/GMP synthase domain-containing protein</fullName>
    </recommendedName>
</protein>
<dbReference type="AlphaFoldDB" id="A0A4R1R714"/>
<evidence type="ECO:0008006" key="4">
    <source>
        <dbReference type="Google" id="ProtNLM"/>
    </source>
</evidence>
<dbReference type="CDD" id="cd01990">
    <property type="entry name" value="LarE-like"/>
    <property type="match status" value="1"/>
</dbReference>
<name>A0A4R1R714_9FIRM</name>
<dbReference type="PANTHER" id="PTHR43169">
    <property type="entry name" value="EXSB FAMILY PROTEIN"/>
    <property type="match status" value="1"/>
</dbReference>
<dbReference type="STRING" id="1650663.GCA_001486665_02882"/>
<gene>
    <name evidence="2" type="ORF">EDD77_10248</name>
</gene>
<dbReference type="InterPro" id="IPR052188">
    <property type="entry name" value="Ni-pincer_cofactor_biosynth"/>
</dbReference>
<dbReference type="RefSeq" id="WP_058966130.1">
    <property type="nucleotide sequence ID" value="NZ_CABKVM010000019.1"/>
</dbReference>
<dbReference type="Proteomes" id="UP000295184">
    <property type="component" value="Unassembled WGS sequence"/>
</dbReference>
<dbReference type="SUPFAM" id="SSF52402">
    <property type="entry name" value="Adenine nucleotide alpha hydrolases-like"/>
    <property type="match status" value="1"/>
</dbReference>
<reference evidence="2 3" key="1">
    <citation type="submission" date="2019-03" db="EMBL/GenBank/DDBJ databases">
        <title>Genomic Encyclopedia of Type Strains, Phase IV (KMG-IV): sequencing the most valuable type-strain genomes for metagenomic binning, comparative biology and taxonomic classification.</title>
        <authorList>
            <person name="Goeker M."/>
        </authorList>
    </citation>
    <scope>NUCLEOTIDE SEQUENCE [LARGE SCALE GENOMIC DNA]</scope>
    <source>
        <strain evidence="2 3">DSM 100451</strain>
    </source>
</reference>
<dbReference type="OrthoDB" id="9776919at2"/>
<evidence type="ECO:0000313" key="2">
    <source>
        <dbReference type="EMBL" id="TCL61310.1"/>
    </source>
</evidence>
<dbReference type="PIRSF" id="PIRSF006661">
    <property type="entry name" value="PP-lp_UCP006661"/>
    <property type="match status" value="1"/>
</dbReference>
<dbReference type="NCBIfam" id="TIGR00268">
    <property type="entry name" value="ATP-dependent sacrificial sulfur transferase LarE"/>
    <property type="match status" value="1"/>
</dbReference>
<accession>A0A4R1R714</accession>
<dbReference type="Gene3D" id="3.40.50.620">
    <property type="entry name" value="HUPs"/>
    <property type="match status" value="1"/>
</dbReference>
<organism evidence="2 3">
    <name type="scientific">Allofournierella massiliensis</name>
    <dbReference type="NCBI Taxonomy" id="1650663"/>
    <lineage>
        <taxon>Bacteria</taxon>
        <taxon>Bacillati</taxon>
        <taxon>Bacillota</taxon>
        <taxon>Clostridia</taxon>
        <taxon>Eubacteriales</taxon>
        <taxon>Oscillospiraceae</taxon>
        <taxon>Allofournierella</taxon>
    </lineage>
</organism>
<dbReference type="InterPro" id="IPR005232">
    <property type="entry name" value="LarE"/>
</dbReference>
<feature type="active site" description="Nucleophile and sulfur donor" evidence="1">
    <location>
        <position position="167"/>
    </location>
</feature>
<evidence type="ECO:0000313" key="3">
    <source>
        <dbReference type="Proteomes" id="UP000295184"/>
    </source>
</evidence>
<proteinExistence type="predicted"/>
<sequence>MTLQEFFTRHPRLALGFSGGVDSAYLLAEAVRCGCRIQPYFVDSPFQPRFELEHARRLCEEQGVELKVLPAQPLADENVRQNGPLRCYYCKKQVFGAILAAAKADGFEEIIDGTNASDDASDRPGMRALEEMRVYSPLRLCGVTKAQVRQASRELGLFTWNKPAYACLATRIPTGTAITTEALQRVEAAENELFRLGFSDFRVRCVGDTAKLQLPDAQFSKALEQRKELVKALKPQFAAVVLDLEPRGEE</sequence>
<comment type="caution">
    <text evidence="2">The sequence shown here is derived from an EMBL/GenBank/DDBJ whole genome shotgun (WGS) entry which is preliminary data.</text>
</comment>
<dbReference type="EMBL" id="SLUM01000002">
    <property type="protein sequence ID" value="TCL61310.1"/>
    <property type="molecule type" value="Genomic_DNA"/>
</dbReference>